<dbReference type="EMBL" id="JAAIUW010000012">
    <property type="protein sequence ID" value="KAF7805958.1"/>
    <property type="molecule type" value="Genomic_DNA"/>
</dbReference>
<dbReference type="Proteomes" id="UP000634136">
    <property type="component" value="Unassembled WGS sequence"/>
</dbReference>
<reference evidence="7" key="1">
    <citation type="submission" date="2020-09" db="EMBL/GenBank/DDBJ databases">
        <title>Genome-Enabled Discovery of Anthraquinone Biosynthesis in Senna tora.</title>
        <authorList>
            <person name="Kang S.-H."/>
            <person name="Pandey R.P."/>
            <person name="Lee C.-M."/>
            <person name="Sim J.-S."/>
            <person name="Jeong J.-T."/>
            <person name="Choi B.-S."/>
            <person name="Jung M."/>
            <person name="Ginzburg D."/>
            <person name="Zhao K."/>
            <person name="Won S.Y."/>
            <person name="Oh T.-J."/>
            <person name="Yu Y."/>
            <person name="Kim N.-H."/>
            <person name="Lee O.R."/>
            <person name="Lee T.-H."/>
            <person name="Bashyal P."/>
            <person name="Kim T.-S."/>
            <person name="Lee W.-H."/>
            <person name="Kawkins C."/>
            <person name="Kim C.-K."/>
            <person name="Kim J.S."/>
            <person name="Ahn B.O."/>
            <person name="Rhee S.Y."/>
            <person name="Sohng J.K."/>
        </authorList>
    </citation>
    <scope>NUCLEOTIDE SEQUENCE</scope>
    <source>
        <tissue evidence="7">Leaf</tissue>
    </source>
</reference>
<feature type="domain" description="C3H1-type" evidence="6">
    <location>
        <begin position="187"/>
        <end position="214"/>
    </location>
</feature>
<dbReference type="GO" id="GO:0008270">
    <property type="term" value="F:zinc ion binding"/>
    <property type="evidence" value="ECO:0007669"/>
    <property type="project" value="UniProtKB-KW"/>
</dbReference>
<evidence type="ECO:0000256" key="3">
    <source>
        <dbReference type="ARBA" id="ARBA00022833"/>
    </source>
</evidence>
<dbReference type="OrthoDB" id="410307at2759"/>
<evidence type="ECO:0000313" key="7">
    <source>
        <dbReference type="EMBL" id="KAF7805958.1"/>
    </source>
</evidence>
<dbReference type="InterPro" id="IPR045234">
    <property type="entry name" value="Unkempt-like"/>
</dbReference>
<evidence type="ECO:0000256" key="5">
    <source>
        <dbReference type="PROSITE-ProRule" id="PRU00723"/>
    </source>
</evidence>
<evidence type="ECO:0000313" key="8">
    <source>
        <dbReference type="Proteomes" id="UP000634136"/>
    </source>
</evidence>
<dbReference type="PROSITE" id="PS50103">
    <property type="entry name" value="ZF_C3H1"/>
    <property type="match status" value="1"/>
</dbReference>
<dbReference type="SMART" id="SM00356">
    <property type="entry name" value="ZnF_C3H1"/>
    <property type="match status" value="2"/>
</dbReference>
<evidence type="ECO:0000256" key="2">
    <source>
        <dbReference type="ARBA" id="ARBA00022771"/>
    </source>
</evidence>
<accession>A0A834SKM6</accession>
<proteinExistence type="predicted"/>
<keyword evidence="4" id="KW-0238">DNA-binding</keyword>
<dbReference type="AlphaFoldDB" id="A0A834SKM6"/>
<dbReference type="Gene3D" id="4.10.1000.10">
    <property type="entry name" value="Zinc finger, CCCH-type"/>
    <property type="match status" value="1"/>
</dbReference>
<feature type="zinc finger region" description="C3H1-type" evidence="5">
    <location>
        <begin position="187"/>
        <end position="214"/>
    </location>
</feature>
<keyword evidence="1 5" id="KW-0479">Metal-binding</keyword>
<dbReference type="Pfam" id="PF00642">
    <property type="entry name" value="zf-CCCH"/>
    <property type="match status" value="1"/>
</dbReference>
<evidence type="ECO:0000256" key="4">
    <source>
        <dbReference type="ARBA" id="ARBA00023125"/>
    </source>
</evidence>
<comment type="caution">
    <text evidence="7">The sequence shown here is derived from an EMBL/GenBank/DDBJ whole genome shotgun (WGS) entry which is preliminary data.</text>
</comment>
<keyword evidence="3 5" id="KW-0862">Zinc</keyword>
<dbReference type="GO" id="GO:0003677">
    <property type="term" value="F:DNA binding"/>
    <property type="evidence" value="ECO:0007669"/>
    <property type="project" value="UniProtKB-KW"/>
</dbReference>
<keyword evidence="8" id="KW-1185">Reference proteome</keyword>
<dbReference type="PANTHER" id="PTHR14493:SF90">
    <property type="entry name" value="ZINC FINGER CCCH DOMAIN-CONTAINING PROTEIN 2"/>
    <property type="match status" value="1"/>
</dbReference>
<evidence type="ECO:0000259" key="6">
    <source>
        <dbReference type="PROSITE" id="PS50103"/>
    </source>
</evidence>
<dbReference type="Pfam" id="PF25512">
    <property type="entry name" value="zf-CCCH_AtC3H23"/>
    <property type="match status" value="1"/>
</dbReference>
<gene>
    <name evidence="7" type="ORF">G2W53_038119</name>
</gene>
<dbReference type="SUPFAM" id="SSF90229">
    <property type="entry name" value="CCCH zinc finger"/>
    <property type="match status" value="1"/>
</dbReference>
<organism evidence="7 8">
    <name type="scientific">Senna tora</name>
    <dbReference type="NCBI Taxonomy" id="362788"/>
    <lineage>
        <taxon>Eukaryota</taxon>
        <taxon>Viridiplantae</taxon>
        <taxon>Streptophyta</taxon>
        <taxon>Embryophyta</taxon>
        <taxon>Tracheophyta</taxon>
        <taxon>Spermatophyta</taxon>
        <taxon>Magnoliopsida</taxon>
        <taxon>eudicotyledons</taxon>
        <taxon>Gunneridae</taxon>
        <taxon>Pentapetalae</taxon>
        <taxon>rosids</taxon>
        <taxon>fabids</taxon>
        <taxon>Fabales</taxon>
        <taxon>Fabaceae</taxon>
        <taxon>Caesalpinioideae</taxon>
        <taxon>Cassia clade</taxon>
        <taxon>Senna</taxon>
    </lineage>
</organism>
<protein>
    <submittedName>
        <fullName evidence="7">Zinc finger CCCH domain-containing protein 2-like</fullName>
    </submittedName>
</protein>
<dbReference type="InterPro" id="IPR000571">
    <property type="entry name" value="Znf_CCCH"/>
</dbReference>
<keyword evidence="2 5" id="KW-0863">Zinc-finger</keyword>
<dbReference type="InterPro" id="IPR057444">
    <property type="entry name" value="Znf-CCCH_AtC3H23-like"/>
</dbReference>
<dbReference type="InterPro" id="IPR036855">
    <property type="entry name" value="Znf_CCCH_sf"/>
</dbReference>
<sequence length="477" mass="53192">MRVLLHLYGILGQIMKSSMIQLHKALGLLRMDSFLLSAPTTEAVSLKNVLITSQSSFTLWWQKPWPYDHKFLNSHQLLSPTKSMISDFDNIPPRKLLTRRAAAADVYCDSPRFSSSDEILLRKFLPHNGDSDDDDGGDSDPYTSDHFRMYEFKVRRCTRSRSHDWTDCPFAHPGEKARRRDPRRYHYSGTVCPEYRRGGGCSRGDACEFAHGVFECWLHPARYRTEACKDGKNCKRKVCFFAHTSRQLRILPVNSPISSPDQISSKNNKFSNNCCLCCHCSASANSPTSTLFGMSHFSPPLSPSSSSVSPPLSPIKRRSLANGMSPISRYSDRFGGSETYNNHGVSMSCKDVLTELMSSFQRLNFSEASSSSSPAISATTINKPLNLPWLDVSNFHCDDQFILSPSAAFNPEDQQQFILSPSSLISQTPTTSSASASFSNGKISSRKIFSDESKISNDNNGSSCAFPDLGWVNDLLM</sequence>
<name>A0A834SKM6_9FABA</name>
<dbReference type="PANTHER" id="PTHR14493">
    <property type="entry name" value="UNKEMPT FAMILY MEMBER"/>
    <property type="match status" value="1"/>
</dbReference>
<evidence type="ECO:0000256" key="1">
    <source>
        <dbReference type="ARBA" id="ARBA00022723"/>
    </source>
</evidence>